<dbReference type="KEGG" id="roz:CBI38_07150"/>
<reference evidence="4 5" key="1">
    <citation type="submission" date="2017-05" db="EMBL/GenBank/DDBJ databases">
        <title>Isolation of Rhodococcus sp. S2-17 biodegrading of BP-3.</title>
        <authorList>
            <person name="Lee Y."/>
            <person name="Kim K.H."/>
            <person name="Chun B.H."/>
            <person name="Jung H.S."/>
            <person name="Jeon C.O."/>
        </authorList>
    </citation>
    <scope>NUCLEOTIDE SEQUENCE [LARGE SCALE GENOMIC DNA]</scope>
    <source>
        <strain evidence="4 5">S2-17</strain>
    </source>
</reference>
<evidence type="ECO:0000313" key="5">
    <source>
        <dbReference type="Proteomes" id="UP000245711"/>
    </source>
</evidence>
<dbReference type="Pfam" id="PF00440">
    <property type="entry name" value="TetR_N"/>
    <property type="match status" value="1"/>
</dbReference>
<dbReference type="InterPro" id="IPR009057">
    <property type="entry name" value="Homeodomain-like_sf"/>
</dbReference>
<gene>
    <name evidence="4" type="ORF">CBI38_07150</name>
</gene>
<feature type="DNA-binding region" description="H-T-H motif" evidence="2">
    <location>
        <begin position="25"/>
        <end position="44"/>
    </location>
</feature>
<dbReference type="SUPFAM" id="SSF46689">
    <property type="entry name" value="Homeodomain-like"/>
    <property type="match status" value="1"/>
</dbReference>
<dbReference type="AlphaFoldDB" id="A0A2S2BS13"/>
<dbReference type="EMBL" id="CP021354">
    <property type="protein sequence ID" value="AWK71391.1"/>
    <property type="molecule type" value="Genomic_DNA"/>
</dbReference>
<evidence type="ECO:0000256" key="1">
    <source>
        <dbReference type="ARBA" id="ARBA00023125"/>
    </source>
</evidence>
<feature type="domain" description="HTH tetR-type" evidence="3">
    <location>
        <begin position="2"/>
        <end position="62"/>
    </location>
</feature>
<dbReference type="Proteomes" id="UP000245711">
    <property type="component" value="Chromosome"/>
</dbReference>
<proteinExistence type="predicted"/>
<dbReference type="Gene3D" id="1.10.357.10">
    <property type="entry name" value="Tetracycline Repressor, domain 2"/>
    <property type="match status" value="1"/>
</dbReference>
<evidence type="ECO:0000313" key="4">
    <source>
        <dbReference type="EMBL" id="AWK71391.1"/>
    </source>
</evidence>
<keyword evidence="5" id="KW-1185">Reference proteome</keyword>
<dbReference type="InterPro" id="IPR001647">
    <property type="entry name" value="HTH_TetR"/>
</dbReference>
<organism evidence="4 5">
    <name type="scientific">Rhodococcus oxybenzonivorans</name>
    <dbReference type="NCBI Taxonomy" id="1990687"/>
    <lineage>
        <taxon>Bacteria</taxon>
        <taxon>Bacillati</taxon>
        <taxon>Actinomycetota</taxon>
        <taxon>Actinomycetes</taxon>
        <taxon>Mycobacteriales</taxon>
        <taxon>Nocardiaceae</taxon>
        <taxon>Rhodococcus</taxon>
    </lineage>
</organism>
<name>A0A2S2BS13_9NOCA</name>
<evidence type="ECO:0000259" key="3">
    <source>
        <dbReference type="PROSITE" id="PS50977"/>
    </source>
</evidence>
<evidence type="ECO:0000256" key="2">
    <source>
        <dbReference type="PROSITE-ProRule" id="PRU00335"/>
    </source>
</evidence>
<keyword evidence="1 2" id="KW-0238">DNA-binding</keyword>
<sequence>MRANLERILQSPRARCSHPGVSMARLAEVAEDAGVGVGTVYRRFASKDQLIEHLFAARLQDVVEISTAAEAMPDPRKGLVYFFTESTRTRRYG</sequence>
<protein>
    <recommendedName>
        <fullName evidence="3">HTH tetR-type domain-containing protein</fullName>
    </recommendedName>
</protein>
<dbReference type="GO" id="GO:0003677">
    <property type="term" value="F:DNA binding"/>
    <property type="evidence" value="ECO:0007669"/>
    <property type="project" value="UniProtKB-UniRule"/>
</dbReference>
<dbReference type="PROSITE" id="PS50977">
    <property type="entry name" value="HTH_TETR_2"/>
    <property type="match status" value="1"/>
</dbReference>
<accession>A0A2S2BS13</accession>